<feature type="transmembrane region" description="Helical" evidence="3">
    <location>
        <begin position="79"/>
        <end position="106"/>
    </location>
</feature>
<keyword evidence="6" id="KW-1185">Reference proteome</keyword>
<keyword evidence="3" id="KW-0812">Transmembrane</keyword>
<dbReference type="Pfam" id="PF00990">
    <property type="entry name" value="GGDEF"/>
    <property type="match status" value="1"/>
</dbReference>
<dbReference type="Gene3D" id="3.30.70.270">
    <property type="match status" value="1"/>
</dbReference>
<evidence type="ECO:0000259" key="4">
    <source>
        <dbReference type="PROSITE" id="PS50887"/>
    </source>
</evidence>
<protein>
    <recommendedName>
        <fullName evidence="1">diguanylate cyclase</fullName>
        <ecNumber evidence="1">2.7.7.65</ecNumber>
    </recommendedName>
</protein>
<feature type="domain" description="GGDEF" evidence="4">
    <location>
        <begin position="215"/>
        <end position="343"/>
    </location>
</feature>
<dbReference type="InterPro" id="IPR050469">
    <property type="entry name" value="Diguanylate_Cyclase"/>
</dbReference>
<evidence type="ECO:0000313" key="6">
    <source>
        <dbReference type="Proteomes" id="UP000661077"/>
    </source>
</evidence>
<comment type="caution">
    <text evidence="5">The sequence shown here is derived from an EMBL/GenBank/DDBJ whole genome shotgun (WGS) entry which is preliminary data.</text>
</comment>
<evidence type="ECO:0000256" key="1">
    <source>
        <dbReference type="ARBA" id="ARBA00012528"/>
    </source>
</evidence>
<sequence length="343" mass="36258">MRSAQPAAAQTQGFAARALLCLELLTLAIGALQFAFVPNSVSRPMLAAAALGLLTVSVLFARIVPALQRPLARQHSIDVAALIVCITLFAIATGAAHSFIVPLYLIPLVGAALAFGRWWVVLLLAVVIAAIGFLLGALTPDVAIGGPEFGVQLLTVLAPGAAVALIIAALIEQMHSAVQRISDLASTDALTGLLNLRSFEEILHQEHRKAERFGRPYTIVVVDVDNLAHINETMGHEAGSQILGAVAAAITRSIRGSDVAARLGGDEFVVLLVEADSAMGGAIATRIRNNVYAGTVSVANRLIRANVNVGTANFPEDHLYPKELMILAEQNMQQDRALRRAPE</sequence>
<reference evidence="5 6" key="1">
    <citation type="journal article" date="2021" name="Int. J. Syst. Evol. Microbiol.">
        <title>Steroidobacter gossypii sp. nov., isolated from soil of cotton cropping field.</title>
        <authorList>
            <person name="Huang R."/>
            <person name="Yang S."/>
            <person name="Zhen C."/>
            <person name="Liu W."/>
        </authorList>
    </citation>
    <scope>NUCLEOTIDE SEQUENCE [LARGE SCALE GENOMIC DNA]</scope>
    <source>
        <strain evidence="5 6">S1-65</strain>
    </source>
</reference>
<feature type="transmembrane region" description="Helical" evidence="3">
    <location>
        <begin position="150"/>
        <end position="171"/>
    </location>
</feature>
<evidence type="ECO:0000313" key="5">
    <source>
        <dbReference type="EMBL" id="MBM0104131.1"/>
    </source>
</evidence>
<comment type="catalytic activity">
    <reaction evidence="2">
        <text>2 GTP = 3',3'-c-di-GMP + 2 diphosphate</text>
        <dbReference type="Rhea" id="RHEA:24898"/>
        <dbReference type="ChEBI" id="CHEBI:33019"/>
        <dbReference type="ChEBI" id="CHEBI:37565"/>
        <dbReference type="ChEBI" id="CHEBI:58805"/>
        <dbReference type="EC" id="2.7.7.65"/>
    </reaction>
</comment>
<gene>
    <name evidence="5" type="ORF">JM946_05215</name>
</gene>
<dbReference type="CDD" id="cd01949">
    <property type="entry name" value="GGDEF"/>
    <property type="match status" value="1"/>
</dbReference>
<dbReference type="RefSeq" id="WP_203166072.1">
    <property type="nucleotide sequence ID" value="NZ_JAEVLS010000001.1"/>
</dbReference>
<dbReference type="Proteomes" id="UP000661077">
    <property type="component" value="Unassembled WGS sequence"/>
</dbReference>
<feature type="transmembrane region" description="Helical" evidence="3">
    <location>
        <begin position="20"/>
        <end position="39"/>
    </location>
</feature>
<dbReference type="InterPro" id="IPR029787">
    <property type="entry name" value="Nucleotide_cyclase"/>
</dbReference>
<organism evidence="5 6">
    <name type="scientific">Steroidobacter gossypii</name>
    <dbReference type="NCBI Taxonomy" id="2805490"/>
    <lineage>
        <taxon>Bacteria</taxon>
        <taxon>Pseudomonadati</taxon>
        <taxon>Pseudomonadota</taxon>
        <taxon>Gammaproteobacteria</taxon>
        <taxon>Steroidobacterales</taxon>
        <taxon>Steroidobacteraceae</taxon>
        <taxon>Steroidobacter</taxon>
    </lineage>
</organism>
<keyword evidence="3" id="KW-0472">Membrane</keyword>
<name>A0ABS1WT22_9GAMM</name>
<dbReference type="PANTHER" id="PTHR45138">
    <property type="entry name" value="REGULATORY COMPONENTS OF SENSORY TRANSDUCTION SYSTEM"/>
    <property type="match status" value="1"/>
</dbReference>
<accession>A0ABS1WT22</accession>
<dbReference type="PROSITE" id="PS50887">
    <property type="entry name" value="GGDEF"/>
    <property type="match status" value="1"/>
</dbReference>
<proteinExistence type="predicted"/>
<dbReference type="NCBIfam" id="TIGR00254">
    <property type="entry name" value="GGDEF"/>
    <property type="match status" value="1"/>
</dbReference>
<feature type="transmembrane region" description="Helical" evidence="3">
    <location>
        <begin position="45"/>
        <end position="67"/>
    </location>
</feature>
<dbReference type="EMBL" id="JAEVLS010000001">
    <property type="protein sequence ID" value="MBM0104131.1"/>
    <property type="molecule type" value="Genomic_DNA"/>
</dbReference>
<evidence type="ECO:0000256" key="2">
    <source>
        <dbReference type="ARBA" id="ARBA00034247"/>
    </source>
</evidence>
<dbReference type="PANTHER" id="PTHR45138:SF9">
    <property type="entry name" value="DIGUANYLATE CYCLASE DGCM-RELATED"/>
    <property type="match status" value="1"/>
</dbReference>
<dbReference type="SUPFAM" id="SSF55073">
    <property type="entry name" value="Nucleotide cyclase"/>
    <property type="match status" value="1"/>
</dbReference>
<evidence type="ECO:0000256" key="3">
    <source>
        <dbReference type="SAM" id="Phobius"/>
    </source>
</evidence>
<feature type="transmembrane region" description="Helical" evidence="3">
    <location>
        <begin position="118"/>
        <end position="138"/>
    </location>
</feature>
<dbReference type="SMART" id="SM00267">
    <property type="entry name" value="GGDEF"/>
    <property type="match status" value="1"/>
</dbReference>
<dbReference type="EC" id="2.7.7.65" evidence="1"/>
<keyword evidence="3" id="KW-1133">Transmembrane helix</keyword>
<dbReference type="InterPro" id="IPR043128">
    <property type="entry name" value="Rev_trsase/Diguanyl_cyclase"/>
</dbReference>
<dbReference type="InterPro" id="IPR000160">
    <property type="entry name" value="GGDEF_dom"/>
</dbReference>